<dbReference type="CDD" id="cd05399">
    <property type="entry name" value="NT_Rel-Spo_like"/>
    <property type="match status" value="1"/>
</dbReference>
<dbReference type="SMART" id="SM00954">
    <property type="entry name" value="RelA_SpoT"/>
    <property type="match status" value="1"/>
</dbReference>
<dbReference type="SUPFAM" id="SSF81301">
    <property type="entry name" value="Nucleotidyltransferase"/>
    <property type="match status" value="1"/>
</dbReference>
<dbReference type="InterPro" id="IPR007685">
    <property type="entry name" value="RelA_SpoT"/>
</dbReference>
<sequence length="800" mass="88361">MKIHNKPPASSSRLAPAIDRALDRAATRLFPGTGHAPGLVPASGPDLRLSIPIVMMASDHPSSGHPARSTVNSTIDKDIFTFYRQNFPDANLLNLKAALDLAASYGINLSEKALGIELLMSWSCSANAVAAFVLLDFPEADLTKAEIDPGIIELINRSALARQFSFDPDFGGNQGGLFMKMLTSRERNIEVLLINAADLFSQLSANIGDKIHPLARVAVFAYARFLKVLHFDYSAQQLEDLGFLKSDPEKYIETATSTFSGIYQKGPKYFIGEMRTIVELLAEQLPDYHFSWRLKGVWSTANKPRAVHDILGVSCETDSEEACRSAMTAITDNMSGMGYKLKKYEDYIFAPRGKDPKNINEPNDKYYQALHLTFMSDLGWEIEIQIKSREMAQKAAVGECSHIRYKLSGSGFDEDFIIEAPNARAVYEATHLALGSKGMAYVIDEQERLVDVGPKYGADPVTVLDYAFRLGLEPGCQATGAVIQRQTPDGSWKTERVGFDYPIKSGDKIALTCAHEAQPLTKARRRAARTHLAIASIELIAAGVTSGRSASFNKLVSAGEELFTDLSREWEEKAFSLFKEICRRDCGGIPRLLFSFPRIYGLAGFRDSSLFHAALGISAKTSTVLLTRVKETLANSSIVTAVFGDSIYIMFNNTNQGALARLLEYFEGSKLDLKELSLAEGEGYCLARFKVAAERSAMEDFCGRLSELYKHSYAAEPLPIRQSKIEVGFNLDRSLFVAALSALNRLSARVIEFEASPKTFDRDVRARIILPAISVLKFEDLIDKRLFGKAKKVKVTIAKD</sequence>
<dbReference type="AlphaFoldDB" id="A0A1F4T6G7"/>
<evidence type="ECO:0000313" key="2">
    <source>
        <dbReference type="EMBL" id="OGC28318.1"/>
    </source>
</evidence>
<evidence type="ECO:0000313" key="3">
    <source>
        <dbReference type="Proteomes" id="UP000178602"/>
    </source>
</evidence>
<comment type="caution">
    <text evidence="2">The sequence shown here is derived from an EMBL/GenBank/DDBJ whole genome shotgun (WGS) entry which is preliminary data.</text>
</comment>
<feature type="domain" description="RelA/SpoT" evidence="1">
    <location>
        <begin position="292"/>
        <end position="409"/>
    </location>
</feature>
<name>A0A1F4T6G7_UNCSA</name>
<dbReference type="Pfam" id="PF04607">
    <property type="entry name" value="RelA_SpoT"/>
    <property type="match status" value="1"/>
</dbReference>
<dbReference type="Gene3D" id="3.30.460.10">
    <property type="entry name" value="Beta Polymerase, domain 2"/>
    <property type="match status" value="1"/>
</dbReference>
<dbReference type="InterPro" id="IPR043519">
    <property type="entry name" value="NT_sf"/>
</dbReference>
<protein>
    <recommendedName>
        <fullName evidence="1">RelA/SpoT domain-containing protein</fullName>
    </recommendedName>
</protein>
<proteinExistence type="predicted"/>
<dbReference type="Proteomes" id="UP000178602">
    <property type="component" value="Unassembled WGS sequence"/>
</dbReference>
<dbReference type="EMBL" id="MEUG01000001">
    <property type="protein sequence ID" value="OGC28318.1"/>
    <property type="molecule type" value="Genomic_DNA"/>
</dbReference>
<reference evidence="2 3" key="1">
    <citation type="journal article" date="2016" name="Nat. Commun.">
        <title>Thousands of microbial genomes shed light on interconnected biogeochemical processes in an aquifer system.</title>
        <authorList>
            <person name="Anantharaman K."/>
            <person name="Brown C.T."/>
            <person name="Hug L.A."/>
            <person name="Sharon I."/>
            <person name="Castelle C.J."/>
            <person name="Probst A.J."/>
            <person name="Thomas B.C."/>
            <person name="Singh A."/>
            <person name="Wilkins M.J."/>
            <person name="Karaoz U."/>
            <person name="Brodie E.L."/>
            <person name="Williams K.H."/>
            <person name="Hubbard S.S."/>
            <person name="Banfield J.F."/>
        </authorList>
    </citation>
    <scope>NUCLEOTIDE SEQUENCE [LARGE SCALE GENOMIC DNA]</scope>
</reference>
<gene>
    <name evidence="2" type="ORF">A3K49_04985</name>
</gene>
<organism evidence="2 3">
    <name type="scientific">candidate division WOR-1 bacterium RIFOXYC12_FULL_54_18</name>
    <dbReference type="NCBI Taxonomy" id="1802584"/>
    <lineage>
        <taxon>Bacteria</taxon>
        <taxon>Bacillati</taxon>
        <taxon>Saganbacteria</taxon>
    </lineage>
</organism>
<accession>A0A1F4T6G7</accession>
<dbReference type="GO" id="GO:0015969">
    <property type="term" value="P:guanosine tetraphosphate metabolic process"/>
    <property type="evidence" value="ECO:0007669"/>
    <property type="project" value="InterPro"/>
</dbReference>
<evidence type="ECO:0000259" key="1">
    <source>
        <dbReference type="SMART" id="SM00954"/>
    </source>
</evidence>